<gene>
    <name evidence="2" type="ORF">AB0E89_28615</name>
</gene>
<evidence type="ECO:0000313" key="3">
    <source>
        <dbReference type="Proteomes" id="UP001550739"/>
    </source>
</evidence>
<sequence>MTIPTTAPTTAGAERRLEGGWFQRLAWTALVWGSLGFLAWVPFLYVAVRRGLASDWTAFGAFSLYECVIVTWAVVSDNDDGDALLGVAIMVALVTASVLLLFAVFDTKTPAAASASGPAYGAGQPYGAGQANPYQQGYPYGQ</sequence>
<dbReference type="RefSeq" id="WP_334579368.1">
    <property type="nucleotide sequence ID" value="NZ_JBEZVE010000016.1"/>
</dbReference>
<dbReference type="Proteomes" id="UP001550739">
    <property type="component" value="Unassembled WGS sequence"/>
</dbReference>
<keyword evidence="1" id="KW-0812">Transmembrane</keyword>
<proteinExistence type="predicted"/>
<feature type="transmembrane region" description="Helical" evidence="1">
    <location>
        <begin position="25"/>
        <end position="46"/>
    </location>
</feature>
<name>A0ABV2ZPH8_9ACTN</name>
<keyword evidence="1" id="KW-0472">Membrane</keyword>
<comment type="caution">
    <text evidence="2">The sequence shown here is derived from an EMBL/GenBank/DDBJ whole genome shotgun (WGS) entry which is preliminary data.</text>
</comment>
<evidence type="ECO:0000313" key="2">
    <source>
        <dbReference type="EMBL" id="MEU3784466.1"/>
    </source>
</evidence>
<feature type="transmembrane region" description="Helical" evidence="1">
    <location>
        <begin position="87"/>
        <end position="105"/>
    </location>
</feature>
<accession>A0ABV2ZPH8</accession>
<dbReference type="EMBL" id="JBEZVE010000016">
    <property type="protein sequence ID" value="MEU3784466.1"/>
    <property type="molecule type" value="Genomic_DNA"/>
</dbReference>
<reference evidence="2 3" key="1">
    <citation type="submission" date="2024-06" db="EMBL/GenBank/DDBJ databases">
        <title>The Natural Products Discovery Center: Release of the First 8490 Sequenced Strains for Exploring Actinobacteria Biosynthetic Diversity.</title>
        <authorList>
            <person name="Kalkreuter E."/>
            <person name="Kautsar S.A."/>
            <person name="Yang D."/>
            <person name="Bader C.D."/>
            <person name="Teijaro C.N."/>
            <person name="Fluegel L."/>
            <person name="Davis C.M."/>
            <person name="Simpson J.R."/>
            <person name="Lauterbach L."/>
            <person name="Steele A.D."/>
            <person name="Gui C."/>
            <person name="Meng S."/>
            <person name="Li G."/>
            <person name="Viehrig K."/>
            <person name="Ye F."/>
            <person name="Su P."/>
            <person name="Kiefer A.F."/>
            <person name="Nichols A."/>
            <person name="Cepeda A.J."/>
            <person name="Yan W."/>
            <person name="Fan B."/>
            <person name="Jiang Y."/>
            <person name="Adhikari A."/>
            <person name="Zheng C.-J."/>
            <person name="Schuster L."/>
            <person name="Cowan T.M."/>
            <person name="Smanski M.J."/>
            <person name="Chevrette M.G."/>
            <person name="De Carvalho L.P.S."/>
            <person name="Shen B."/>
        </authorList>
    </citation>
    <scope>NUCLEOTIDE SEQUENCE [LARGE SCALE GENOMIC DNA]</scope>
    <source>
        <strain evidence="2 3">NPDC033843</strain>
    </source>
</reference>
<organism evidence="2 3">
    <name type="scientific">Streptomyces sp. 900129855</name>
    <dbReference type="NCBI Taxonomy" id="3155129"/>
    <lineage>
        <taxon>Bacteria</taxon>
        <taxon>Bacillati</taxon>
        <taxon>Actinomycetota</taxon>
        <taxon>Actinomycetes</taxon>
        <taxon>Kitasatosporales</taxon>
        <taxon>Streptomycetaceae</taxon>
        <taxon>Streptomyces</taxon>
    </lineage>
</organism>
<evidence type="ECO:0000256" key="1">
    <source>
        <dbReference type="SAM" id="Phobius"/>
    </source>
</evidence>
<keyword evidence="3" id="KW-1185">Reference proteome</keyword>
<keyword evidence="1" id="KW-1133">Transmembrane helix</keyword>
<protein>
    <submittedName>
        <fullName evidence="2">Uncharacterized protein</fullName>
    </submittedName>
</protein>
<feature type="transmembrane region" description="Helical" evidence="1">
    <location>
        <begin position="58"/>
        <end position="75"/>
    </location>
</feature>